<organism evidence="1 2">
    <name type="scientific">Solidesulfovibrio aerotolerans</name>
    <dbReference type="NCBI Taxonomy" id="295255"/>
    <lineage>
        <taxon>Bacteria</taxon>
        <taxon>Pseudomonadati</taxon>
        <taxon>Thermodesulfobacteriota</taxon>
        <taxon>Desulfovibrionia</taxon>
        <taxon>Desulfovibrionales</taxon>
        <taxon>Desulfovibrionaceae</taxon>
        <taxon>Solidesulfovibrio</taxon>
    </lineage>
</organism>
<evidence type="ECO:0000313" key="1">
    <source>
        <dbReference type="EMBL" id="MYL81985.1"/>
    </source>
</evidence>
<keyword evidence="2" id="KW-1185">Reference proteome</keyword>
<dbReference type="Proteomes" id="UP000482487">
    <property type="component" value="Unassembled WGS sequence"/>
</dbReference>
<proteinExistence type="predicted"/>
<gene>
    <name evidence="1" type="ORF">GTA51_02380</name>
</gene>
<sequence>MLVIGTPCFGGVVTVPYMLSMLALKDLLNRENIAFRLLTPCHESLITRARNSIANEFLRDEAASHLLFIDADIEFDPRMVLRLLGAGKDVVCGVYPVKGLDLSRVMGQPAGTPAAVAEAASLDYAVKVKPGCKVDGQGFLEVEYAATGFMLIRRDVFTRLAQAYPGLGYRFACTNEAAAENYAFFDTMIDAQTRDYLPEDYAFCKRWRDIGGTVHVSVLGRFAHHGAKGYSGDFAAYLSSKGR</sequence>
<comment type="caution">
    <text evidence="1">The sequence shown here is derived from an EMBL/GenBank/DDBJ whole genome shotgun (WGS) entry which is preliminary data.</text>
</comment>
<protein>
    <recommendedName>
        <fullName evidence="3">Glycosyltransferase</fullName>
    </recommendedName>
</protein>
<evidence type="ECO:0000313" key="2">
    <source>
        <dbReference type="Proteomes" id="UP000482487"/>
    </source>
</evidence>
<dbReference type="InterPro" id="IPR029044">
    <property type="entry name" value="Nucleotide-diphossugar_trans"/>
</dbReference>
<name>A0A7C9IJ60_9BACT</name>
<dbReference type="RefSeq" id="WP_160958354.1">
    <property type="nucleotide sequence ID" value="NZ_WVUD01000002.1"/>
</dbReference>
<accession>A0A7C9IJ60</accession>
<dbReference type="Gene3D" id="3.90.550.40">
    <property type="match status" value="1"/>
</dbReference>
<dbReference type="EMBL" id="WVUD01000002">
    <property type="protein sequence ID" value="MYL81985.1"/>
    <property type="molecule type" value="Genomic_DNA"/>
</dbReference>
<dbReference type="SUPFAM" id="SSF53448">
    <property type="entry name" value="Nucleotide-diphospho-sugar transferases"/>
    <property type="match status" value="1"/>
</dbReference>
<reference evidence="1 2" key="1">
    <citation type="submission" date="2020-01" db="EMBL/GenBank/DDBJ databases">
        <title>Genome sequence of Desulfovibrio aerotolerans DSM 16695(T).</title>
        <authorList>
            <person name="Karnachuk O."/>
            <person name="Avakyan M."/>
            <person name="Mardanov A."/>
            <person name="Kadnikov V."/>
            <person name="Ravin N."/>
        </authorList>
    </citation>
    <scope>NUCLEOTIDE SEQUENCE [LARGE SCALE GENOMIC DNA]</scope>
    <source>
        <strain evidence="1 2">DSM 16695</strain>
    </source>
</reference>
<dbReference type="AlphaFoldDB" id="A0A7C9IJ60"/>
<dbReference type="OrthoDB" id="561165at2"/>
<evidence type="ECO:0008006" key="3">
    <source>
        <dbReference type="Google" id="ProtNLM"/>
    </source>
</evidence>